<dbReference type="OrthoDB" id="329835at2759"/>
<dbReference type="PANTHER" id="PTHR43775:SF37">
    <property type="entry name" value="SI:DKEY-61P9.11"/>
    <property type="match status" value="1"/>
</dbReference>
<evidence type="ECO:0000256" key="5">
    <source>
        <dbReference type="PROSITE-ProRule" id="PRU01363"/>
    </source>
</evidence>
<evidence type="ECO:0000256" key="2">
    <source>
        <dbReference type="ARBA" id="ARBA00022553"/>
    </source>
</evidence>
<dbReference type="Proteomes" id="UP001149165">
    <property type="component" value="Unassembled WGS sequence"/>
</dbReference>
<feature type="region of interest" description="Disordered" evidence="6">
    <location>
        <begin position="1631"/>
        <end position="1668"/>
    </location>
</feature>
<dbReference type="EMBL" id="JAPQKH010000007">
    <property type="protein sequence ID" value="KAJ5087815.1"/>
    <property type="molecule type" value="Genomic_DNA"/>
</dbReference>
<comment type="caution">
    <text evidence="10">The sequence shown here is derived from an EMBL/GenBank/DDBJ whole genome shotgun (WGS) entry which is preliminary data.</text>
</comment>
<keyword evidence="1" id="KW-0596">Phosphopantetheine</keyword>
<dbReference type="Gene3D" id="3.40.366.10">
    <property type="entry name" value="Malonyl-Coenzyme A Acyl Carrier Protein, domain 2"/>
    <property type="match status" value="2"/>
</dbReference>
<dbReference type="InterPro" id="IPR050091">
    <property type="entry name" value="PKS_NRPS_Biosynth_Enz"/>
</dbReference>
<dbReference type="InterPro" id="IPR036736">
    <property type="entry name" value="ACP-like_sf"/>
</dbReference>
<dbReference type="GO" id="GO:0006633">
    <property type="term" value="P:fatty acid biosynthetic process"/>
    <property type="evidence" value="ECO:0007669"/>
    <property type="project" value="InterPro"/>
</dbReference>
<dbReference type="InterPro" id="IPR049900">
    <property type="entry name" value="PKS_mFAS_DH"/>
</dbReference>
<dbReference type="InterPro" id="IPR016035">
    <property type="entry name" value="Acyl_Trfase/lysoPLipase"/>
</dbReference>
<reference evidence="10" key="2">
    <citation type="journal article" date="2023" name="IMA Fungus">
        <title>Comparative genomic study of the Penicillium genus elucidates a diverse pangenome and 15 lateral gene transfer events.</title>
        <authorList>
            <person name="Petersen C."/>
            <person name="Sorensen T."/>
            <person name="Nielsen M.R."/>
            <person name="Sondergaard T.E."/>
            <person name="Sorensen J.L."/>
            <person name="Fitzpatrick D.A."/>
            <person name="Frisvad J.C."/>
            <person name="Nielsen K.L."/>
        </authorList>
    </citation>
    <scope>NUCLEOTIDE SEQUENCE</scope>
    <source>
        <strain evidence="10">IBT 30069</strain>
    </source>
</reference>
<sequence>MGSSINILHFGDQTVDISSSLRELINISKDTPSLYQLLRECTRRVIDNNVVPLTRERQSCSNRTLIDLVDRLKVTGEERPAITTVLMCIYQLGCYLIYLEKRQTRPTLYSKTAILGLCTGMIPAATATCIDSTSELLDIAPEIVDVACRLGIHVGRRSWAIEATGGNWATSLSGITFEQLQDAIQEFNETHSFTPSVQLFISAQTTSSFTVSGPPLSLQQFRQQLQSKFHGVKKALLPIFGAYHASHIYSSSDLESFKANDTANTTLTMLGISNAMNILKDTIQPVSTEIFPKSTAASESKNSDSYAIIGMGGRFPGGDDLDSFWNTLEEGLDLHQPIPTNRFDPETHFDKTGKVPNTTLTPYGCFLDHPDLFDARLFNMSPKEAAATDPGQRLLLMTTYEALQMAGYPHNKATSKHGHRVGTFIGQTSDDYREVNEGQEIGIFWTPGGMRAFGPGRLNYYFGWDGPSYSIDAACSSSMAAIQVALTALKNKECDMAVAGGVNIITSSDPYAGLSRGGFLSLTGSCKTWDANADGYCRGEGVGVVVIKRLEDAIASRDPIQCVIRGISTNHSADAISITHPHAATQVKLFSSVLNDAGVQPNEVDYVEMHGTGTQAGDSIETTAMAEAMSARSSDDRPMYIGTVKPNIGHGESASGVASIIKSVLMFKKSMIPPHIGIKGTINPNIPIQKLDSLSIQIPRTKVPFCKAGGNTSLLLEDYAIDQQRVEEATQDPRLCHVVAVSAKTKSSLQMNIKRLITLLKTKDDFGLADLAYSSTARQIHHPLRQAYTATDIPQLISNLEQGLSEATGTPKNHPKPIFLFSGQGSLYPGMGSQLYATCKVFADKIHEIDEICYSLDLPSILQTFEDDLFDPANASSLQGQLTIVAVGIALATLWRSWGVNPQLVCGHSLGEYAALCISGVLSLHDTFYLLGERGKLIEKFCERRTHAMLAVSMRPDKLEQILSAEEFSACEIACHNGPGSTVVSGTVESITSLDDSLRNIHGVRTQYLDLPYAFHSAQLDPCLGSFIATARNVRFHKPSIPVASTCEGDIVTEAGVFGAEYLGRQARQPVLFQETVETILSSDGFDVDSTSWIDIGARPLCLGMVKSILGGRCTSIHPSITSKEDNWLTLSKSVSSIYKGGVDVDWSTFHRQYASNLQFLPLPSYAFDLKSHWLQYEGDWLVTKSGCDNQLKPRSQQQKFTPTATLHRIEREEFKDEGSNVTFVSDLNDDHLSTIISGHLVNKVALCPSSVYADMAFTAASYIWERMNGGNTPAMDLADIEVHKPLILTGKGEQLVLITASKEAKSASVSVAISSKGNDTPDTTETVHVTCSVHYGDSNTWISQWKKQQYLVQGRIDSLKQASLEGNIHRLKRGMAYKLFGSFVEYSKQFQGMDDIHMDSEMLEASAQISFQPMPIGERSTYPPYWIDSLVHLSGFILNVSETIPDDVIYISHGWGSMRIASSLSEIGNYRAYVRMQESEKKDIMSGDVYVLDQDQKRTIAVVEDVKFQAIKKRVLNLLLPSPGTETRSALSQASPSHHKNIHRSPSGSHKDLQVSKDTFSRVINLIADETGVPPEELTDATDLEEIGLDSLISLAIVDKLRQDLHINVPSSLFLTCTRLADLRTYFQSPNVDDSESSTSHASSEVGEDSCSASGYSTPSTTATSEPADSLLQALPRIIASESGVDIEEVISGTTFAHLGIDSLLGLSIIDTVYTQTGRRLPSSFFLDHSTYADVERSFGPTHSRSSSPSLNGVNSRNAVSHVDALPYCNSVLLQGDPLVNGPSLFLLPDGSGSAGSYAGLPSLDGNIPGVSNNIKIWALNSPFLGCSEPFDIPFREMAGMYVDEILRIDPEGPYFLGGWSIGGIFAFEATHILLQANKHVDGLVLIDSPCPGVVPPLSPHTIDILNDLGLTQSRISQKRQKSTHAHFMGSIRTLGAYVPEPMMDSRGLSCLAVWAKSGVWESVEDQKRKQTMHKAPDSESHRWIMDERTKPMGPSGWETLLPNVEVEVVAGDHFSIMKKPQPVS</sequence>
<dbReference type="SMART" id="SM00825">
    <property type="entry name" value="PKS_KS"/>
    <property type="match status" value="1"/>
</dbReference>
<feature type="compositionally biased region" description="Polar residues" evidence="6">
    <location>
        <begin position="1528"/>
        <end position="1537"/>
    </location>
</feature>
<dbReference type="SUPFAM" id="SSF47336">
    <property type="entry name" value="ACP-like"/>
    <property type="match status" value="2"/>
</dbReference>
<evidence type="ECO:0000256" key="3">
    <source>
        <dbReference type="ARBA" id="ARBA00022603"/>
    </source>
</evidence>
<dbReference type="InterPro" id="IPR006162">
    <property type="entry name" value="Ppantetheine_attach_site"/>
</dbReference>
<dbReference type="InterPro" id="IPR020841">
    <property type="entry name" value="PKS_Beta-ketoAc_synthase_dom"/>
</dbReference>
<evidence type="ECO:0000259" key="7">
    <source>
        <dbReference type="PROSITE" id="PS50075"/>
    </source>
</evidence>
<dbReference type="Gene3D" id="3.30.70.3290">
    <property type="match status" value="1"/>
</dbReference>
<dbReference type="InterPro" id="IPR014031">
    <property type="entry name" value="Ketoacyl_synth_C"/>
</dbReference>
<feature type="domain" description="Carrier" evidence="7">
    <location>
        <begin position="1558"/>
        <end position="1632"/>
    </location>
</feature>
<dbReference type="Gene3D" id="1.10.1200.10">
    <property type="entry name" value="ACP-like"/>
    <property type="match status" value="2"/>
</dbReference>
<evidence type="ECO:0000313" key="11">
    <source>
        <dbReference type="Proteomes" id="UP001149165"/>
    </source>
</evidence>
<dbReference type="CDD" id="cd00833">
    <property type="entry name" value="PKS"/>
    <property type="match status" value="1"/>
</dbReference>
<protein>
    <submittedName>
        <fullName evidence="10">Ketoacyl-synt-domain-containing protein</fullName>
    </submittedName>
</protein>
<dbReference type="Pfam" id="PF22621">
    <property type="entry name" value="CurL-like_PKS_C"/>
    <property type="match status" value="1"/>
</dbReference>
<dbReference type="PROSITE" id="PS52019">
    <property type="entry name" value="PKS_MFAS_DH"/>
    <property type="match status" value="1"/>
</dbReference>
<feature type="compositionally biased region" description="Low complexity" evidence="6">
    <location>
        <begin position="1658"/>
        <end position="1668"/>
    </location>
</feature>
<dbReference type="InterPro" id="IPR014043">
    <property type="entry name" value="Acyl_transferase_dom"/>
</dbReference>
<accession>A0A9W9EU02</accession>
<dbReference type="Pfam" id="PF00698">
    <property type="entry name" value="Acyl_transf_1"/>
    <property type="match status" value="1"/>
</dbReference>
<evidence type="ECO:0000256" key="1">
    <source>
        <dbReference type="ARBA" id="ARBA00022450"/>
    </source>
</evidence>
<dbReference type="NCBIfam" id="TIGR04532">
    <property type="entry name" value="PT_fungal_PKS"/>
    <property type="match status" value="1"/>
</dbReference>
<dbReference type="Pfam" id="PF21089">
    <property type="entry name" value="PKS_DH_N"/>
    <property type="match status" value="1"/>
</dbReference>
<feature type="region of interest" description="N-terminal hotdog fold" evidence="5">
    <location>
        <begin position="1208"/>
        <end position="1341"/>
    </location>
</feature>
<feature type="domain" description="Ketosynthase family 3 (KS3)" evidence="8">
    <location>
        <begin position="303"/>
        <end position="718"/>
    </location>
</feature>
<dbReference type="Gene3D" id="3.40.50.1820">
    <property type="entry name" value="alpha/beta hydrolase"/>
    <property type="match status" value="1"/>
</dbReference>
<dbReference type="PROSITE" id="PS00012">
    <property type="entry name" value="PHOSPHOPANTETHEINE"/>
    <property type="match status" value="1"/>
</dbReference>
<proteinExistence type="predicted"/>
<dbReference type="Pfam" id="PF16073">
    <property type="entry name" value="SAT"/>
    <property type="match status" value="1"/>
</dbReference>
<dbReference type="Pfam" id="PF00975">
    <property type="entry name" value="Thioesterase"/>
    <property type="match status" value="1"/>
</dbReference>
<keyword evidence="2" id="KW-0597">Phosphoprotein</keyword>
<dbReference type="GO" id="GO:0008168">
    <property type="term" value="F:methyltransferase activity"/>
    <property type="evidence" value="ECO:0007669"/>
    <property type="project" value="UniProtKB-KW"/>
</dbReference>
<feature type="domain" description="PKS/mFAS DH" evidence="9">
    <location>
        <begin position="1208"/>
        <end position="1518"/>
    </location>
</feature>
<dbReference type="Gene3D" id="3.10.129.110">
    <property type="entry name" value="Polyketide synthase dehydratase"/>
    <property type="match status" value="1"/>
</dbReference>
<dbReference type="PROSITE" id="PS00606">
    <property type="entry name" value="KS3_1"/>
    <property type="match status" value="1"/>
</dbReference>
<dbReference type="SMART" id="SM00827">
    <property type="entry name" value="PKS_AT"/>
    <property type="match status" value="1"/>
</dbReference>
<dbReference type="PANTHER" id="PTHR43775">
    <property type="entry name" value="FATTY ACID SYNTHASE"/>
    <property type="match status" value="1"/>
</dbReference>
<dbReference type="Pfam" id="PF02801">
    <property type="entry name" value="Ketoacyl-synt_C"/>
    <property type="match status" value="1"/>
</dbReference>
<dbReference type="SUPFAM" id="SSF55048">
    <property type="entry name" value="Probable ACP-binding domain of malonyl-CoA ACP transacylase"/>
    <property type="match status" value="1"/>
</dbReference>
<feature type="domain" description="Carrier" evidence="7">
    <location>
        <begin position="1667"/>
        <end position="1744"/>
    </location>
</feature>
<evidence type="ECO:0000256" key="6">
    <source>
        <dbReference type="SAM" id="MobiDB-lite"/>
    </source>
</evidence>
<dbReference type="InterPro" id="IPR029058">
    <property type="entry name" value="AB_hydrolase_fold"/>
</dbReference>
<dbReference type="Gene3D" id="3.40.47.10">
    <property type="match status" value="1"/>
</dbReference>
<dbReference type="Pfam" id="PF14765">
    <property type="entry name" value="PS-DH"/>
    <property type="match status" value="1"/>
</dbReference>
<reference evidence="10" key="1">
    <citation type="submission" date="2022-11" db="EMBL/GenBank/DDBJ databases">
        <authorList>
            <person name="Petersen C."/>
        </authorList>
    </citation>
    <scope>NUCLEOTIDE SEQUENCE</scope>
    <source>
        <strain evidence="10">IBT 30069</strain>
    </source>
</reference>
<evidence type="ECO:0000256" key="4">
    <source>
        <dbReference type="ARBA" id="ARBA00022679"/>
    </source>
</evidence>
<dbReference type="GO" id="GO:0031177">
    <property type="term" value="F:phosphopantetheine binding"/>
    <property type="evidence" value="ECO:0007669"/>
    <property type="project" value="InterPro"/>
</dbReference>
<feature type="region of interest" description="C-terminal hotdog fold" evidence="5">
    <location>
        <begin position="1365"/>
        <end position="1518"/>
    </location>
</feature>
<dbReference type="SUPFAM" id="SSF53474">
    <property type="entry name" value="alpha/beta-Hydrolases"/>
    <property type="match status" value="1"/>
</dbReference>
<dbReference type="InterPro" id="IPR016039">
    <property type="entry name" value="Thiolase-like"/>
</dbReference>
<dbReference type="GO" id="GO:0004312">
    <property type="term" value="F:fatty acid synthase activity"/>
    <property type="evidence" value="ECO:0007669"/>
    <property type="project" value="TreeGrafter"/>
</dbReference>
<dbReference type="InterPro" id="IPR049552">
    <property type="entry name" value="PKS_DH_N"/>
</dbReference>
<dbReference type="GO" id="GO:0017000">
    <property type="term" value="P:antibiotic biosynthetic process"/>
    <property type="evidence" value="ECO:0007669"/>
    <property type="project" value="UniProtKB-ARBA"/>
</dbReference>
<dbReference type="InterPro" id="IPR049551">
    <property type="entry name" value="PKS_DH_C"/>
</dbReference>
<feature type="active site" description="Proton donor; for dehydratase activity" evidence="5">
    <location>
        <position position="1429"/>
    </location>
</feature>
<keyword evidence="3" id="KW-0489">Methyltransferase</keyword>
<keyword evidence="4" id="KW-0808">Transferase</keyword>
<feature type="active site" description="Proton acceptor; for dehydratase activity" evidence="5">
    <location>
        <position position="1240"/>
    </location>
</feature>
<evidence type="ECO:0000259" key="8">
    <source>
        <dbReference type="PROSITE" id="PS52004"/>
    </source>
</evidence>
<evidence type="ECO:0000313" key="10">
    <source>
        <dbReference type="EMBL" id="KAJ5087815.1"/>
    </source>
</evidence>
<dbReference type="SUPFAM" id="SSF52151">
    <property type="entry name" value="FabD/lysophospholipase-like"/>
    <property type="match status" value="1"/>
</dbReference>
<dbReference type="InterPro" id="IPR018201">
    <property type="entry name" value="Ketoacyl_synth_AS"/>
</dbReference>
<dbReference type="PROSITE" id="PS50075">
    <property type="entry name" value="CARRIER"/>
    <property type="match status" value="2"/>
</dbReference>
<feature type="region of interest" description="Disordered" evidence="6">
    <location>
        <begin position="1528"/>
        <end position="1555"/>
    </location>
</feature>
<dbReference type="GO" id="GO:0032259">
    <property type="term" value="P:methylation"/>
    <property type="evidence" value="ECO:0007669"/>
    <property type="project" value="UniProtKB-KW"/>
</dbReference>
<organism evidence="10 11">
    <name type="scientific">Penicillium angulare</name>
    <dbReference type="NCBI Taxonomy" id="116970"/>
    <lineage>
        <taxon>Eukaryota</taxon>
        <taxon>Fungi</taxon>
        <taxon>Dikarya</taxon>
        <taxon>Ascomycota</taxon>
        <taxon>Pezizomycotina</taxon>
        <taxon>Eurotiomycetes</taxon>
        <taxon>Eurotiomycetidae</taxon>
        <taxon>Eurotiales</taxon>
        <taxon>Aspergillaceae</taxon>
        <taxon>Penicillium</taxon>
    </lineage>
</organism>
<dbReference type="SMART" id="SM00823">
    <property type="entry name" value="PKS_PP"/>
    <property type="match status" value="2"/>
</dbReference>
<dbReference type="InterPro" id="IPR042104">
    <property type="entry name" value="PKS_dehydratase_sf"/>
</dbReference>
<dbReference type="Pfam" id="PF00109">
    <property type="entry name" value="ketoacyl-synt"/>
    <property type="match status" value="1"/>
</dbReference>
<dbReference type="InterPro" id="IPR020806">
    <property type="entry name" value="PKS_PP-bd"/>
</dbReference>
<dbReference type="InterPro" id="IPR014030">
    <property type="entry name" value="Ketoacyl_synth_N"/>
</dbReference>
<dbReference type="SUPFAM" id="SSF53901">
    <property type="entry name" value="Thiolase-like"/>
    <property type="match status" value="1"/>
</dbReference>
<dbReference type="InterPro" id="IPR032088">
    <property type="entry name" value="SAT"/>
</dbReference>
<keyword evidence="11" id="KW-1185">Reference proteome</keyword>
<name>A0A9W9EU02_9EURO</name>
<dbReference type="InterPro" id="IPR001227">
    <property type="entry name" value="Ac_transferase_dom_sf"/>
</dbReference>
<dbReference type="InterPro" id="IPR001031">
    <property type="entry name" value="Thioesterase"/>
</dbReference>
<dbReference type="GO" id="GO:0004315">
    <property type="term" value="F:3-oxoacyl-[acyl-carrier-protein] synthase activity"/>
    <property type="evidence" value="ECO:0007669"/>
    <property type="project" value="InterPro"/>
</dbReference>
<dbReference type="PROSITE" id="PS52004">
    <property type="entry name" value="KS3_2"/>
    <property type="match status" value="1"/>
</dbReference>
<dbReference type="InterPro" id="IPR030918">
    <property type="entry name" value="PT_fungal_PKS"/>
</dbReference>
<evidence type="ECO:0000259" key="9">
    <source>
        <dbReference type="PROSITE" id="PS52019"/>
    </source>
</evidence>
<dbReference type="InterPro" id="IPR009081">
    <property type="entry name" value="PP-bd_ACP"/>
</dbReference>
<dbReference type="GO" id="GO:0030639">
    <property type="term" value="P:polyketide biosynthetic process"/>
    <property type="evidence" value="ECO:0007669"/>
    <property type="project" value="UniProtKB-ARBA"/>
</dbReference>
<dbReference type="InterPro" id="IPR016036">
    <property type="entry name" value="Malonyl_transacylase_ACP-bd"/>
</dbReference>
<dbReference type="Pfam" id="PF00550">
    <property type="entry name" value="PP-binding"/>
    <property type="match status" value="2"/>
</dbReference>
<gene>
    <name evidence="10" type="ORF">N7456_011431</name>
</gene>